<evidence type="ECO:0000313" key="3">
    <source>
        <dbReference type="Proteomes" id="UP001586593"/>
    </source>
</evidence>
<keyword evidence="3" id="KW-1185">Reference proteome</keyword>
<feature type="chain" id="PRO_5047049777" evidence="1">
    <location>
        <begin position="22"/>
        <end position="399"/>
    </location>
</feature>
<accession>A0ABR3XFK5</accession>
<keyword evidence="1" id="KW-0732">Signal</keyword>
<organism evidence="2 3">
    <name type="scientific">Phialemonium thermophilum</name>
    <dbReference type="NCBI Taxonomy" id="223376"/>
    <lineage>
        <taxon>Eukaryota</taxon>
        <taxon>Fungi</taxon>
        <taxon>Dikarya</taxon>
        <taxon>Ascomycota</taxon>
        <taxon>Pezizomycotina</taxon>
        <taxon>Sordariomycetes</taxon>
        <taxon>Sordariomycetidae</taxon>
        <taxon>Cephalothecales</taxon>
        <taxon>Cephalothecaceae</taxon>
        <taxon>Phialemonium</taxon>
    </lineage>
</organism>
<gene>
    <name evidence="2" type="ORF">VTK73DRAFT_301</name>
</gene>
<dbReference type="Proteomes" id="UP001586593">
    <property type="component" value="Unassembled WGS sequence"/>
</dbReference>
<evidence type="ECO:0000256" key="1">
    <source>
        <dbReference type="SAM" id="SignalP"/>
    </source>
</evidence>
<evidence type="ECO:0000313" key="2">
    <source>
        <dbReference type="EMBL" id="KAL1874424.1"/>
    </source>
</evidence>
<dbReference type="EMBL" id="JAZHXJ010000104">
    <property type="protein sequence ID" value="KAL1874424.1"/>
    <property type="molecule type" value="Genomic_DNA"/>
</dbReference>
<proteinExistence type="predicted"/>
<reference evidence="2 3" key="1">
    <citation type="journal article" date="2024" name="Commun. Biol.">
        <title>Comparative genomic analysis of thermophilic fungi reveals convergent evolutionary adaptations and gene losses.</title>
        <authorList>
            <person name="Steindorff A.S."/>
            <person name="Aguilar-Pontes M.V."/>
            <person name="Robinson A.J."/>
            <person name="Andreopoulos B."/>
            <person name="LaButti K."/>
            <person name="Kuo A."/>
            <person name="Mondo S."/>
            <person name="Riley R."/>
            <person name="Otillar R."/>
            <person name="Haridas S."/>
            <person name="Lipzen A."/>
            <person name="Grimwood J."/>
            <person name="Schmutz J."/>
            <person name="Clum A."/>
            <person name="Reid I.D."/>
            <person name="Moisan M.C."/>
            <person name="Butler G."/>
            <person name="Nguyen T.T.M."/>
            <person name="Dewar K."/>
            <person name="Conant G."/>
            <person name="Drula E."/>
            <person name="Henrissat B."/>
            <person name="Hansel C."/>
            <person name="Singer S."/>
            <person name="Hutchinson M.I."/>
            <person name="de Vries R.P."/>
            <person name="Natvig D.O."/>
            <person name="Powell A.J."/>
            <person name="Tsang A."/>
            <person name="Grigoriev I.V."/>
        </authorList>
    </citation>
    <scope>NUCLEOTIDE SEQUENCE [LARGE SCALE GENOMIC DNA]</scope>
    <source>
        <strain evidence="2 3">ATCC 24622</strain>
    </source>
</reference>
<sequence>MKFTPGAGLLLSLSAASLTQAKSPCKPSTCNRDNCLRAIVASNFPARPGTADCKSYFLTTVTPRPVTKYVTVVNTISPTTTAAVTVTQTDDQTATDVVSVVETDVVSYTRTQIVDVTDVETVTVTVPQRQTPVKRQATAVPSNIPSYASACSGSVRYSSACSCIGVTASTTLAPAPTVYQTVSQTATLPASVIFNTVDTQTISPTVATATVTTTFDTQVISQPVETDTVTLTDATRTITATATSVPPAIVTGQVTIVYPSGSTSQNTYGFTRPLNAQAYFIDGSSDPNAATTFELTPDGTIEAIDGSASGDYAFYSQGVGPTSFILVTTDTFAASQGGSKLQCSRDDQNMLLCNFGNSVGEWWLCGGHLNIVQAGYDFTNTCNAGGPSTKVSIRFASST</sequence>
<name>A0ABR3XFK5_9PEZI</name>
<protein>
    <submittedName>
        <fullName evidence="2">Uncharacterized protein</fullName>
    </submittedName>
</protein>
<comment type="caution">
    <text evidence="2">The sequence shown here is derived from an EMBL/GenBank/DDBJ whole genome shotgun (WGS) entry which is preliminary data.</text>
</comment>
<feature type="signal peptide" evidence="1">
    <location>
        <begin position="1"/>
        <end position="21"/>
    </location>
</feature>